<proteinExistence type="predicted"/>
<dbReference type="Proteomes" id="UP001212997">
    <property type="component" value="Unassembled WGS sequence"/>
</dbReference>
<organism evidence="2 3">
    <name type="scientific">Meripilus lineatus</name>
    <dbReference type="NCBI Taxonomy" id="2056292"/>
    <lineage>
        <taxon>Eukaryota</taxon>
        <taxon>Fungi</taxon>
        <taxon>Dikarya</taxon>
        <taxon>Basidiomycota</taxon>
        <taxon>Agaricomycotina</taxon>
        <taxon>Agaricomycetes</taxon>
        <taxon>Polyporales</taxon>
        <taxon>Meripilaceae</taxon>
        <taxon>Meripilus</taxon>
    </lineage>
</organism>
<dbReference type="AlphaFoldDB" id="A0AAD5V428"/>
<evidence type="ECO:0000256" key="1">
    <source>
        <dbReference type="SAM" id="MobiDB-lite"/>
    </source>
</evidence>
<reference evidence="2" key="1">
    <citation type="submission" date="2022-07" db="EMBL/GenBank/DDBJ databases">
        <title>Genome Sequence of Physisporinus lineatus.</title>
        <authorList>
            <person name="Buettner E."/>
        </authorList>
    </citation>
    <scope>NUCLEOTIDE SEQUENCE</scope>
    <source>
        <strain evidence="2">VT162</strain>
    </source>
</reference>
<gene>
    <name evidence="2" type="ORF">NLI96_g4773</name>
</gene>
<evidence type="ECO:0000313" key="2">
    <source>
        <dbReference type="EMBL" id="KAJ3485683.1"/>
    </source>
</evidence>
<keyword evidence="3" id="KW-1185">Reference proteome</keyword>
<feature type="region of interest" description="Disordered" evidence="1">
    <location>
        <begin position="1"/>
        <end position="35"/>
    </location>
</feature>
<protein>
    <submittedName>
        <fullName evidence="2">Uncharacterized protein</fullName>
    </submittedName>
</protein>
<comment type="caution">
    <text evidence="2">The sequence shown here is derived from an EMBL/GenBank/DDBJ whole genome shotgun (WGS) entry which is preliminary data.</text>
</comment>
<sequence>MNMRLLSIGLTPSDDDGDVGEKHEDSSQAQSMGRMATHYDRLPDSQHSQVQKVLFASARVDTFWKLESRHCARFANECGPPSRRRSYPSYETLYRALLQDPTNEGSIISLIGSPPNMKPRTAFVSSVVG</sequence>
<name>A0AAD5V428_9APHY</name>
<dbReference type="EMBL" id="JANAWD010000145">
    <property type="protein sequence ID" value="KAJ3485683.1"/>
    <property type="molecule type" value="Genomic_DNA"/>
</dbReference>
<evidence type="ECO:0000313" key="3">
    <source>
        <dbReference type="Proteomes" id="UP001212997"/>
    </source>
</evidence>
<accession>A0AAD5V428</accession>